<protein>
    <recommendedName>
        <fullName evidence="7">Cell wall mannoprotein 1</fullName>
    </recommendedName>
</protein>
<dbReference type="GO" id="GO:0005576">
    <property type="term" value="C:extracellular region"/>
    <property type="evidence" value="ECO:0007669"/>
    <property type="project" value="TreeGrafter"/>
</dbReference>
<evidence type="ECO:0000256" key="8">
    <source>
        <dbReference type="SAM" id="MobiDB-lite"/>
    </source>
</evidence>
<evidence type="ECO:0000256" key="3">
    <source>
        <dbReference type="ARBA" id="ARBA00022525"/>
    </source>
</evidence>
<dbReference type="PANTHER" id="PTHR38123:SF6">
    <property type="entry name" value="CELL WALL SERINE-THREONINE-RICH GALACTOMANNOPROTEIN MP1 (AFU_ORTHOLOGUE AFUA_4G03240)"/>
    <property type="match status" value="1"/>
</dbReference>
<dbReference type="GO" id="GO:0008289">
    <property type="term" value="F:lipid binding"/>
    <property type="evidence" value="ECO:0007669"/>
    <property type="project" value="UniProtKB-KW"/>
</dbReference>
<feature type="signal peptide" evidence="9">
    <location>
        <begin position="1"/>
        <end position="18"/>
    </location>
</feature>
<feature type="region of interest" description="Disordered" evidence="8">
    <location>
        <begin position="172"/>
        <end position="241"/>
    </location>
</feature>
<keyword evidence="5" id="KW-0446">Lipid-binding</keyword>
<dbReference type="STRING" id="1447875.A0A2B7XSA1"/>
<dbReference type="EMBL" id="PDNB01000067">
    <property type="protein sequence ID" value="PGH11839.1"/>
    <property type="molecule type" value="Genomic_DNA"/>
</dbReference>
<comment type="subcellular location">
    <subcellularLocation>
        <location evidence="1">Secreted</location>
        <location evidence="1">Cell wall</location>
    </subcellularLocation>
</comment>
<proteinExistence type="inferred from homology"/>
<evidence type="ECO:0000256" key="2">
    <source>
        <dbReference type="ARBA" id="ARBA00022512"/>
    </source>
</evidence>
<evidence type="ECO:0000256" key="1">
    <source>
        <dbReference type="ARBA" id="ARBA00004191"/>
    </source>
</evidence>
<dbReference type="Proteomes" id="UP000223968">
    <property type="component" value="Unassembled WGS sequence"/>
</dbReference>
<keyword evidence="2" id="KW-0134">Cell wall</keyword>
<evidence type="ECO:0000313" key="10">
    <source>
        <dbReference type="EMBL" id="PGH11839.1"/>
    </source>
</evidence>
<gene>
    <name evidence="10" type="ORF">AJ79_04636</name>
</gene>
<dbReference type="OrthoDB" id="2422134at2759"/>
<keyword evidence="11" id="KW-1185">Reference proteome</keyword>
<keyword evidence="3" id="KW-0964">Secreted</keyword>
<evidence type="ECO:0000256" key="9">
    <source>
        <dbReference type="SAM" id="SignalP"/>
    </source>
</evidence>
<evidence type="ECO:0000256" key="4">
    <source>
        <dbReference type="ARBA" id="ARBA00022729"/>
    </source>
</evidence>
<evidence type="ECO:0000256" key="6">
    <source>
        <dbReference type="ARBA" id="ARBA00060953"/>
    </source>
</evidence>
<organism evidence="10 11">
    <name type="scientific">Helicocarpus griseus UAMH5409</name>
    <dbReference type="NCBI Taxonomy" id="1447875"/>
    <lineage>
        <taxon>Eukaryota</taxon>
        <taxon>Fungi</taxon>
        <taxon>Dikarya</taxon>
        <taxon>Ascomycota</taxon>
        <taxon>Pezizomycotina</taxon>
        <taxon>Eurotiomycetes</taxon>
        <taxon>Eurotiomycetidae</taxon>
        <taxon>Onygenales</taxon>
        <taxon>Ajellomycetaceae</taxon>
        <taxon>Helicocarpus</taxon>
    </lineage>
</organism>
<dbReference type="AlphaFoldDB" id="A0A2B7XSA1"/>
<reference evidence="10 11" key="1">
    <citation type="submission" date="2017-10" db="EMBL/GenBank/DDBJ databases">
        <title>Comparative genomics in systemic dimorphic fungi from Ajellomycetaceae.</title>
        <authorList>
            <person name="Munoz J.F."/>
            <person name="Mcewen J.G."/>
            <person name="Clay O.K."/>
            <person name="Cuomo C.A."/>
        </authorList>
    </citation>
    <scope>NUCLEOTIDE SEQUENCE [LARGE SCALE GENOMIC DNA]</scope>
    <source>
        <strain evidence="10 11">UAMH5409</strain>
    </source>
</reference>
<comment type="similarity">
    <text evidence="6">Belongs to the cell wall mannoprotein 1 family.</text>
</comment>
<dbReference type="PANTHER" id="PTHR38123">
    <property type="entry name" value="CELL WALL SERINE-THREONINE-RICH GALACTOMANNOPROTEIN MP1 (AFU_ORTHOLOGUE AFUA_4G03240)"/>
    <property type="match status" value="1"/>
</dbReference>
<dbReference type="InterPro" id="IPR021054">
    <property type="entry name" value="Cell_wall_mannoprotein_1"/>
</dbReference>
<feature type="chain" id="PRO_5013151875" description="Cell wall mannoprotein 1" evidence="9">
    <location>
        <begin position="19"/>
        <end position="262"/>
    </location>
</feature>
<name>A0A2B7XSA1_9EURO</name>
<evidence type="ECO:0000313" key="11">
    <source>
        <dbReference type="Proteomes" id="UP000223968"/>
    </source>
</evidence>
<dbReference type="FunFam" id="1.20.1280.140:FF:000001">
    <property type="entry name" value="Cell wall serine-threonine-rich galactomannoprotein Mp1"/>
    <property type="match status" value="1"/>
</dbReference>
<dbReference type="Gene3D" id="1.20.1280.140">
    <property type="match status" value="1"/>
</dbReference>
<evidence type="ECO:0000256" key="5">
    <source>
        <dbReference type="ARBA" id="ARBA00023121"/>
    </source>
</evidence>
<accession>A0A2B7XSA1</accession>
<sequence length="262" mass="26556">MKVTAALVTLGLALGAVSEPIPAKRDLAAFEGIFSEISSGVDTLSSAINGGEEATIVSAGEALVASINKGVETANGQEELPLNDALSLTAPVQALTGKVEEVIDLVISKKQDFVSAGFAGKVKENLNQQFEASNKLAEAVSSKVPEAVKDIAKDLAEGISNAIQKGIDAYKDVADGGNGGEKPTPTKTSEPTDKPTSEPTGEPEEPEPSETPSESPTPTPTPSGEPEDPSASDPPVEFPGAAAVNGRNIVGVIAAAAAVLAF</sequence>
<comment type="caution">
    <text evidence="10">The sequence shown here is derived from an EMBL/GenBank/DDBJ whole genome shotgun (WGS) entry which is preliminary data.</text>
</comment>
<keyword evidence="4 9" id="KW-0732">Signal</keyword>
<evidence type="ECO:0000256" key="7">
    <source>
        <dbReference type="ARBA" id="ARBA00071527"/>
    </source>
</evidence>
<dbReference type="Pfam" id="PF12296">
    <property type="entry name" value="HsbA"/>
    <property type="match status" value="1"/>
</dbReference>
<dbReference type="GO" id="GO:0009277">
    <property type="term" value="C:fungal-type cell wall"/>
    <property type="evidence" value="ECO:0007669"/>
    <property type="project" value="UniProtKB-ARBA"/>
</dbReference>